<gene>
    <name evidence="2" type="ORF">ACFWSS_32740</name>
</gene>
<dbReference type="InterPro" id="IPR050678">
    <property type="entry name" value="DNA_Partitioning_ATPase"/>
</dbReference>
<dbReference type="PANTHER" id="PTHR13696:SF99">
    <property type="entry name" value="COBYRINIC ACID AC-DIAMIDE SYNTHASE"/>
    <property type="match status" value="1"/>
</dbReference>
<accession>A0ABW6EQU8</accession>
<comment type="caution">
    <text evidence="2">The sequence shown here is derived from an EMBL/GenBank/DDBJ whole genome shotgun (WGS) entry which is preliminary data.</text>
</comment>
<feature type="domain" description="AAA" evidence="1">
    <location>
        <begin position="10"/>
        <end position="183"/>
    </location>
</feature>
<keyword evidence="3" id="KW-1185">Reference proteome</keyword>
<dbReference type="RefSeq" id="WP_351460962.1">
    <property type="nucleotide sequence ID" value="NZ_JBHXOF010000035.1"/>
</dbReference>
<dbReference type="SUPFAM" id="SSF52540">
    <property type="entry name" value="P-loop containing nucleoside triphosphate hydrolases"/>
    <property type="match status" value="1"/>
</dbReference>
<name>A0ABW6EQU8_9ACTN</name>
<organism evidence="2 3">
    <name type="scientific">Streptomyces sindenensis</name>
    <dbReference type="NCBI Taxonomy" id="67363"/>
    <lineage>
        <taxon>Bacteria</taxon>
        <taxon>Bacillati</taxon>
        <taxon>Actinomycetota</taxon>
        <taxon>Actinomycetes</taxon>
        <taxon>Kitasatosporales</taxon>
        <taxon>Streptomycetaceae</taxon>
        <taxon>Streptomyces</taxon>
    </lineage>
</organism>
<reference evidence="2 3" key="1">
    <citation type="submission" date="2024-09" db="EMBL/GenBank/DDBJ databases">
        <title>The Natural Products Discovery Center: Release of the First 8490 Sequenced Strains for Exploring Actinobacteria Biosynthetic Diversity.</title>
        <authorList>
            <person name="Kalkreuter E."/>
            <person name="Kautsar S.A."/>
            <person name="Yang D."/>
            <person name="Bader C.D."/>
            <person name="Teijaro C.N."/>
            <person name="Fluegel L."/>
            <person name="Davis C.M."/>
            <person name="Simpson J.R."/>
            <person name="Lauterbach L."/>
            <person name="Steele A.D."/>
            <person name="Gui C."/>
            <person name="Meng S."/>
            <person name="Li G."/>
            <person name="Viehrig K."/>
            <person name="Ye F."/>
            <person name="Su P."/>
            <person name="Kiefer A.F."/>
            <person name="Nichols A."/>
            <person name="Cepeda A.J."/>
            <person name="Yan W."/>
            <person name="Fan B."/>
            <person name="Jiang Y."/>
            <person name="Adhikari A."/>
            <person name="Zheng C.-J."/>
            <person name="Schuster L."/>
            <person name="Cowan T.M."/>
            <person name="Smanski M.J."/>
            <person name="Chevrette M.G."/>
            <person name="De Carvalho L.P.S."/>
            <person name="Shen B."/>
        </authorList>
    </citation>
    <scope>NUCLEOTIDE SEQUENCE [LARGE SCALE GENOMIC DNA]</scope>
    <source>
        <strain evidence="2 3">NPDC058546</strain>
    </source>
</reference>
<evidence type="ECO:0000313" key="2">
    <source>
        <dbReference type="EMBL" id="MFD4217644.1"/>
    </source>
</evidence>
<dbReference type="EMBL" id="JBHXOF010000035">
    <property type="protein sequence ID" value="MFD4217644.1"/>
    <property type="molecule type" value="Genomic_DNA"/>
</dbReference>
<dbReference type="InterPro" id="IPR025669">
    <property type="entry name" value="AAA_dom"/>
</dbReference>
<protein>
    <submittedName>
        <fullName evidence="2">ParA family protein</fullName>
    </submittedName>
</protein>
<dbReference type="Proteomes" id="UP001598251">
    <property type="component" value="Unassembled WGS sequence"/>
</dbReference>
<dbReference type="InterPro" id="IPR027417">
    <property type="entry name" value="P-loop_NTPase"/>
</dbReference>
<dbReference type="Gene3D" id="3.40.50.300">
    <property type="entry name" value="P-loop containing nucleotide triphosphate hydrolases"/>
    <property type="match status" value="1"/>
</dbReference>
<sequence>MTGPEVVGSYSETGGVTKSATAVSLAVAYAQEYPDEEVILGDLDPRAAATKWTGAQAQRDDKGGALDMTAILAADDVEGWADEIAVPLDPGKGWPANLRVIPSSRALSAQEKTPDDHAERRLRRSLMGTRAGFVVLDFPNRQGGVLTQNGLTACTKVVYAARPDEDGLDGVDGAKLTVRKFHAYREEAGLSRLPHEVGIILGAAYTGAVWTRDALRAVEEFERTSPGMLLTPYIQHRVIVKECRSAGEFYAQYGGSAGGDKVFAAYRELLLNRILDDRS</sequence>
<evidence type="ECO:0000313" key="3">
    <source>
        <dbReference type="Proteomes" id="UP001598251"/>
    </source>
</evidence>
<dbReference type="PANTHER" id="PTHR13696">
    <property type="entry name" value="P-LOOP CONTAINING NUCLEOSIDE TRIPHOSPHATE HYDROLASE"/>
    <property type="match status" value="1"/>
</dbReference>
<proteinExistence type="predicted"/>
<dbReference type="Pfam" id="PF13614">
    <property type="entry name" value="AAA_31"/>
    <property type="match status" value="1"/>
</dbReference>
<evidence type="ECO:0000259" key="1">
    <source>
        <dbReference type="Pfam" id="PF13614"/>
    </source>
</evidence>